<sequence>MGYRACAAGSAKTEPFRDATDPRHAAARSPGDSDPVVRVPVEQAAAPNNLF</sequence>
<feature type="region of interest" description="Disordered" evidence="1">
    <location>
        <begin position="1"/>
        <end position="38"/>
    </location>
</feature>
<comment type="caution">
    <text evidence="2">The sequence shown here is derived from an EMBL/GenBank/DDBJ whole genome shotgun (WGS) entry which is preliminary data.</text>
</comment>
<protein>
    <submittedName>
        <fullName evidence="2">Uncharacterized protein</fullName>
    </submittedName>
</protein>
<evidence type="ECO:0000256" key="1">
    <source>
        <dbReference type="SAM" id="MobiDB-lite"/>
    </source>
</evidence>
<name>M7MPL5_9MICC</name>
<reference evidence="2 3" key="1">
    <citation type="journal article" date="2013" name="Genome Announc.">
        <title>Draft Genome Sequence of Arthrobacter gangotriensis Strain Lz1yT, Isolated from a Penguin Rookery Soil Sample Collected in Antarctica, near the Indian Station Dakshin Gangotri.</title>
        <authorList>
            <person name="Shivaji S."/>
            <person name="Ara S."/>
            <person name="Bandi S."/>
            <person name="Singh A."/>
            <person name="Kumar Pinnaka A."/>
        </authorList>
    </citation>
    <scope>NUCLEOTIDE SEQUENCE [LARGE SCALE GENOMIC DNA]</scope>
    <source>
        <strain evidence="2 3">Lz1y</strain>
    </source>
</reference>
<evidence type="ECO:0000313" key="2">
    <source>
        <dbReference type="EMBL" id="EMQ96996.1"/>
    </source>
</evidence>
<dbReference type="Proteomes" id="UP000012015">
    <property type="component" value="Unassembled WGS sequence"/>
</dbReference>
<proteinExistence type="predicted"/>
<feature type="compositionally biased region" description="Basic and acidic residues" evidence="1">
    <location>
        <begin position="14"/>
        <end position="24"/>
    </location>
</feature>
<evidence type="ECO:0000313" key="3">
    <source>
        <dbReference type="Proteomes" id="UP000012015"/>
    </source>
</evidence>
<accession>M7MPL5</accession>
<dbReference type="AlphaFoldDB" id="M7MPL5"/>
<gene>
    <name evidence="2" type="ORF">ADIAG_03514</name>
</gene>
<dbReference type="EMBL" id="AOCK01000012">
    <property type="protein sequence ID" value="EMQ96996.1"/>
    <property type="molecule type" value="Genomic_DNA"/>
</dbReference>
<organism evidence="2 3">
    <name type="scientific">Paeniglutamicibacter gangotriensis Lz1y</name>
    <dbReference type="NCBI Taxonomy" id="1276920"/>
    <lineage>
        <taxon>Bacteria</taxon>
        <taxon>Bacillati</taxon>
        <taxon>Actinomycetota</taxon>
        <taxon>Actinomycetes</taxon>
        <taxon>Micrococcales</taxon>
        <taxon>Micrococcaceae</taxon>
        <taxon>Paeniglutamicibacter</taxon>
    </lineage>
</organism>
<keyword evidence="3" id="KW-1185">Reference proteome</keyword>